<dbReference type="InterPro" id="IPR001907">
    <property type="entry name" value="ClpP"/>
</dbReference>
<dbReference type="PANTHER" id="PTHR10381">
    <property type="entry name" value="ATP-DEPENDENT CLP PROTEASE PROTEOLYTIC SUBUNIT"/>
    <property type="match status" value="1"/>
</dbReference>
<protein>
    <recommendedName>
        <fullName evidence="2">ATP-dependent Clp protease proteolytic subunit</fullName>
    </recommendedName>
</protein>
<dbReference type="PANTHER" id="PTHR10381:SF47">
    <property type="entry name" value="ATP-DEPENDENT CLP PROTEASE PROTEOLYTIC SUBUNIT-RELATED PROTEIN 4, CHLOROPLASTIC"/>
    <property type="match status" value="1"/>
</dbReference>
<dbReference type="AlphaFoldDB" id="A0AA38G4R6"/>
<reference evidence="3 4" key="1">
    <citation type="journal article" date="2021" name="Nat. Plants">
        <title>The Taxus genome provides insights into paclitaxel biosynthesis.</title>
        <authorList>
            <person name="Xiong X."/>
            <person name="Gou J."/>
            <person name="Liao Q."/>
            <person name="Li Y."/>
            <person name="Zhou Q."/>
            <person name="Bi G."/>
            <person name="Li C."/>
            <person name="Du R."/>
            <person name="Wang X."/>
            <person name="Sun T."/>
            <person name="Guo L."/>
            <person name="Liang H."/>
            <person name="Lu P."/>
            <person name="Wu Y."/>
            <person name="Zhang Z."/>
            <person name="Ro D.K."/>
            <person name="Shang Y."/>
            <person name="Huang S."/>
            <person name="Yan J."/>
        </authorList>
    </citation>
    <scope>NUCLEOTIDE SEQUENCE [LARGE SCALE GENOMIC DNA]</scope>
    <source>
        <strain evidence="3">Ta-2019</strain>
    </source>
</reference>
<evidence type="ECO:0000256" key="1">
    <source>
        <dbReference type="ARBA" id="ARBA00007039"/>
    </source>
</evidence>
<organism evidence="3 4">
    <name type="scientific">Taxus chinensis</name>
    <name type="common">Chinese yew</name>
    <name type="synonym">Taxus wallichiana var. chinensis</name>
    <dbReference type="NCBI Taxonomy" id="29808"/>
    <lineage>
        <taxon>Eukaryota</taxon>
        <taxon>Viridiplantae</taxon>
        <taxon>Streptophyta</taxon>
        <taxon>Embryophyta</taxon>
        <taxon>Tracheophyta</taxon>
        <taxon>Spermatophyta</taxon>
        <taxon>Pinopsida</taxon>
        <taxon>Pinidae</taxon>
        <taxon>Conifers II</taxon>
        <taxon>Cupressales</taxon>
        <taxon>Taxaceae</taxon>
        <taxon>Taxus</taxon>
    </lineage>
</organism>
<gene>
    <name evidence="3" type="ORF">KI387_023912</name>
</gene>
<dbReference type="CDD" id="cd07017">
    <property type="entry name" value="S14_ClpP_2"/>
    <property type="match status" value="1"/>
</dbReference>
<dbReference type="OMA" id="RIMYLGM"/>
<dbReference type="PRINTS" id="PR00127">
    <property type="entry name" value="CLPPROTEASEP"/>
</dbReference>
<evidence type="ECO:0000313" key="4">
    <source>
        <dbReference type="Proteomes" id="UP000824469"/>
    </source>
</evidence>
<comment type="similarity">
    <text evidence="1 2">Belongs to the peptidase S14 family.</text>
</comment>
<name>A0AA38G4R6_TAXCH</name>
<dbReference type="InterPro" id="IPR029045">
    <property type="entry name" value="ClpP/crotonase-like_dom_sf"/>
</dbReference>
<feature type="non-terminal residue" evidence="3">
    <location>
        <position position="1"/>
    </location>
</feature>
<dbReference type="GO" id="GO:0009368">
    <property type="term" value="C:endopeptidase Clp complex"/>
    <property type="evidence" value="ECO:0007669"/>
    <property type="project" value="TreeGrafter"/>
</dbReference>
<sequence length="270" mass="30198">MRTNNVTISSPGLCVPNVNLKRKHVPRSIGKGFNLDLRGPPVPSKQSPLAWQQEVSRVYKGLDLAFSPSRGHRDVVANVIPFEREEWSNPPPDLASYFLSKRIIYLGWPLFSSVFELILQELLYLQDLECNEPAYLYINSTGSTKNGIKLASESQAISLHDFMRMSQFPIYTLCVGHAWGEAALLLAAGAKGYRAALPSASIMMKQPITMARGQATDIDIARDEITFTKGLIVQLLAKYTGHSEEKILRDIRQPKYFSPLEAVEYGLIDK</sequence>
<comment type="caution">
    <text evidence="3">The sequence shown here is derived from an EMBL/GenBank/DDBJ whole genome shotgun (WGS) entry which is preliminary data.</text>
</comment>
<evidence type="ECO:0000313" key="3">
    <source>
        <dbReference type="EMBL" id="KAH9315285.1"/>
    </source>
</evidence>
<dbReference type="Gene3D" id="3.90.226.10">
    <property type="entry name" value="2-enoyl-CoA Hydratase, Chain A, domain 1"/>
    <property type="match status" value="1"/>
</dbReference>
<dbReference type="GO" id="GO:0004252">
    <property type="term" value="F:serine-type endopeptidase activity"/>
    <property type="evidence" value="ECO:0007669"/>
    <property type="project" value="InterPro"/>
</dbReference>
<dbReference type="InterPro" id="IPR023562">
    <property type="entry name" value="ClpP/TepA"/>
</dbReference>
<dbReference type="GO" id="GO:0006515">
    <property type="term" value="P:protein quality control for misfolded or incompletely synthesized proteins"/>
    <property type="evidence" value="ECO:0007669"/>
    <property type="project" value="TreeGrafter"/>
</dbReference>
<dbReference type="SUPFAM" id="SSF52096">
    <property type="entry name" value="ClpP/crotonase"/>
    <property type="match status" value="1"/>
</dbReference>
<dbReference type="GO" id="GO:0051117">
    <property type="term" value="F:ATPase binding"/>
    <property type="evidence" value="ECO:0007669"/>
    <property type="project" value="TreeGrafter"/>
</dbReference>
<evidence type="ECO:0000256" key="2">
    <source>
        <dbReference type="RuleBase" id="RU003567"/>
    </source>
</evidence>
<keyword evidence="4" id="KW-1185">Reference proteome</keyword>
<accession>A0AA38G4R6</accession>
<dbReference type="Pfam" id="PF00574">
    <property type="entry name" value="CLP_protease"/>
    <property type="match status" value="1"/>
</dbReference>
<dbReference type="GO" id="GO:0004176">
    <property type="term" value="F:ATP-dependent peptidase activity"/>
    <property type="evidence" value="ECO:0007669"/>
    <property type="project" value="InterPro"/>
</dbReference>
<dbReference type="GO" id="GO:0009536">
    <property type="term" value="C:plastid"/>
    <property type="evidence" value="ECO:0007669"/>
    <property type="project" value="UniProtKB-ARBA"/>
</dbReference>
<proteinExistence type="inferred from homology"/>
<dbReference type="EMBL" id="JAHRHJ020000005">
    <property type="protein sequence ID" value="KAH9315285.1"/>
    <property type="molecule type" value="Genomic_DNA"/>
</dbReference>
<dbReference type="Proteomes" id="UP000824469">
    <property type="component" value="Unassembled WGS sequence"/>
</dbReference>